<dbReference type="RefSeq" id="WP_095960342.1">
    <property type="nucleotide sequence ID" value="NZ_CP022203.1"/>
</dbReference>
<keyword evidence="3" id="KW-1185">Reference proteome</keyword>
<evidence type="ECO:0000313" key="3">
    <source>
        <dbReference type="Proteomes" id="UP000217343"/>
    </source>
</evidence>
<dbReference type="Proteomes" id="UP000217343">
    <property type="component" value="Chromosome"/>
</dbReference>
<dbReference type="Gene3D" id="3.10.450.50">
    <property type="match status" value="1"/>
</dbReference>
<dbReference type="AlphaFoldDB" id="A0A250K2I8"/>
<accession>A0A250K2I8</accession>
<sequence length="158" mass="18025">MSAGPASPPLTAGDDTGRRALEDVVRAFTDAFNRDDLDAVMAYFTPDALYETYDGKQCRGLAQVREAFEAQFRGDFGRIRFLTEDMVVDAPAGKVVLRWRCQHEVSARRGPRQLMYRLLYGQHFGWYGLDVLHWEAGRLREKRTYAQAGLPLVRRGRP</sequence>
<dbReference type="Pfam" id="PF12680">
    <property type="entry name" value="SnoaL_2"/>
    <property type="match status" value="1"/>
</dbReference>
<organism evidence="2 3">
    <name type="scientific">Corallococcus macrosporus DSM 14697</name>
    <dbReference type="NCBI Taxonomy" id="1189310"/>
    <lineage>
        <taxon>Bacteria</taxon>
        <taxon>Pseudomonadati</taxon>
        <taxon>Myxococcota</taxon>
        <taxon>Myxococcia</taxon>
        <taxon>Myxococcales</taxon>
        <taxon>Cystobacterineae</taxon>
        <taxon>Myxococcaceae</taxon>
        <taxon>Corallococcus</taxon>
    </lineage>
</organism>
<dbReference type="InterPro" id="IPR032710">
    <property type="entry name" value="NTF2-like_dom_sf"/>
</dbReference>
<dbReference type="OrthoDB" id="9800684at2"/>
<gene>
    <name evidence="2" type="ORF">MYMAC_005621</name>
</gene>
<reference evidence="2 3" key="1">
    <citation type="submission" date="2017-06" db="EMBL/GenBank/DDBJ databases">
        <title>Sequencing and comparative analysis of myxobacterial genomes.</title>
        <authorList>
            <person name="Rupp O."/>
            <person name="Goesmann A."/>
            <person name="Sogaard-Andersen L."/>
        </authorList>
    </citation>
    <scope>NUCLEOTIDE SEQUENCE [LARGE SCALE GENOMIC DNA]</scope>
    <source>
        <strain evidence="2 3">DSM 14697</strain>
    </source>
</reference>
<evidence type="ECO:0000259" key="1">
    <source>
        <dbReference type="Pfam" id="PF12680"/>
    </source>
</evidence>
<dbReference type="KEGG" id="mmas:MYMAC_005621"/>
<name>A0A250K2I8_9BACT</name>
<dbReference type="InterPro" id="IPR037401">
    <property type="entry name" value="SnoaL-like"/>
</dbReference>
<dbReference type="EMBL" id="CP022203">
    <property type="protein sequence ID" value="ATB49967.1"/>
    <property type="molecule type" value="Genomic_DNA"/>
</dbReference>
<dbReference type="SUPFAM" id="SSF54427">
    <property type="entry name" value="NTF2-like"/>
    <property type="match status" value="1"/>
</dbReference>
<feature type="domain" description="SnoaL-like" evidence="1">
    <location>
        <begin position="25"/>
        <end position="140"/>
    </location>
</feature>
<evidence type="ECO:0000313" key="2">
    <source>
        <dbReference type="EMBL" id="ATB49967.1"/>
    </source>
</evidence>
<protein>
    <recommendedName>
        <fullName evidence="1">SnoaL-like domain-containing protein</fullName>
    </recommendedName>
</protein>
<proteinExistence type="predicted"/>